<dbReference type="Proteomes" id="UP001162029">
    <property type="component" value="Unassembled WGS sequence"/>
</dbReference>
<feature type="region of interest" description="Disordered" evidence="1">
    <location>
        <begin position="68"/>
        <end position="87"/>
    </location>
</feature>
<protein>
    <submittedName>
        <fullName evidence="2">Uncharacterized protein</fullName>
    </submittedName>
</protein>
<accession>A0AAV0U6V6</accession>
<reference evidence="2" key="1">
    <citation type="submission" date="2022-12" db="EMBL/GenBank/DDBJ databases">
        <authorList>
            <person name="Webb A."/>
        </authorList>
    </citation>
    <scope>NUCLEOTIDE SEQUENCE</scope>
    <source>
        <strain evidence="2">Pd1</strain>
    </source>
</reference>
<dbReference type="AlphaFoldDB" id="A0AAV0U6V6"/>
<keyword evidence="3" id="KW-1185">Reference proteome</keyword>
<name>A0AAV0U6V6_9STRA</name>
<comment type="caution">
    <text evidence="2">The sequence shown here is derived from an EMBL/GenBank/DDBJ whole genome shotgun (WGS) entry which is preliminary data.</text>
</comment>
<sequence length="87" mass="9513">METDSNVLSTSGRATLEMVLQCNDNNVPRRASDQRHILAGKDRQHFVLELAKCGKTPQEIEQIVTSNFDDPDSTAASSALAVPVDKE</sequence>
<evidence type="ECO:0000313" key="2">
    <source>
        <dbReference type="EMBL" id="CAI5731418.1"/>
    </source>
</evidence>
<dbReference type="EMBL" id="CANTFM010000902">
    <property type="protein sequence ID" value="CAI5731418.1"/>
    <property type="molecule type" value="Genomic_DNA"/>
</dbReference>
<gene>
    <name evidence="2" type="ORF">PDE001_LOCUS4800</name>
</gene>
<organism evidence="2 3">
    <name type="scientific">Peronospora destructor</name>
    <dbReference type="NCBI Taxonomy" id="86335"/>
    <lineage>
        <taxon>Eukaryota</taxon>
        <taxon>Sar</taxon>
        <taxon>Stramenopiles</taxon>
        <taxon>Oomycota</taxon>
        <taxon>Peronosporomycetes</taxon>
        <taxon>Peronosporales</taxon>
        <taxon>Peronosporaceae</taxon>
        <taxon>Peronospora</taxon>
    </lineage>
</organism>
<evidence type="ECO:0000256" key="1">
    <source>
        <dbReference type="SAM" id="MobiDB-lite"/>
    </source>
</evidence>
<proteinExistence type="predicted"/>
<evidence type="ECO:0000313" key="3">
    <source>
        <dbReference type="Proteomes" id="UP001162029"/>
    </source>
</evidence>